<feature type="non-terminal residue" evidence="7">
    <location>
        <position position="1"/>
    </location>
</feature>
<feature type="binding site" evidence="5">
    <location>
        <position position="46"/>
    </location>
    <ligand>
        <name>Zn(2+)</name>
        <dbReference type="ChEBI" id="CHEBI:29105"/>
        <label>2</label>
    </ligand>
</feature>
<evidence type="ECO:0000313" key="8">
    <source>
        <dbReference type="Proteomes" id="UP000269721"/>
    </source>
</evidence>
<feature type="binding site" evidence="5">
    <location>
        <position position="45"/>
    </location>
    <ligand>
        <name>Zn(2+)</name>
        <dbReference type="ChEBI" id="CHEBI:29105"/>
        <label>1</label>
    </ligand>
</feature>
<dbReference type="OrthoDB" id="546632at2759"/>
<dbReference type="PANTHER" id="PTHR11347">
    <property type="entry name" value="CYCLIC NUCLEOTIDE PHOSPHODIESTERASE"/>
    <property type="match status" value="1"/>
</dbReference>
<feature type="binding site" evidence="4">
    <location>
        <position position="210"/>
    </location>
    <ligand>
        <name>AMP</name>
        <dbReference type="ChEBI" id="CHEBI:456215"/>
    </ligand>
</feature>
<dbReference type="GO" id="GO:0007165">
    <property type="term" value="P:signal transduction"/>
    <property type="evidence" value="ECO:0007669"/>
    <property type="project" value="InterPro"/>
</dbReference>
<feature type="binding site" evidence="4">
    <location>
        <begin position="5"/>
        <end position="9"/>
    </location>
    <ligand>
        <name>AMP</name>
        <dbReference type="ChEBI" id="CHEBI:456215"/>
    </ligand>
</feature>
<proteinExistence type="predicted"/>
<dbReference type="InterPro" id="IPR036971">
    <property type="entry name" value="PDEase_catalytic_dom_sf"/>
</dbReference>
<dbReference type="InterPro" id="IPR003607">
    <property type="entry name" value="HD/PDEase_dom"/>
</dbReference>
<dbReference type="Pfam" id="PF00233">
    <property type="entry name" value="PDEase_I"/>
    <property type="match status" value="1"/>
</dbReference>
<dbReference type="AlphaFoldDB" id="A0A4P9W4C5"/>
<feature type="binding site" evidence="4">
    <location>
        <position position="46"/>
    </location>
    <ligand>
        <name>AMP</name>
        <dbReference type="ChEBI" id="CHEBI:456215"/>
    </ligand>
</feature>
<dbReference type="GO" id="GO:0004114">
    <property type="term" value="F:3',5'-cyclic-nucleotide phosphodiesterase activity"/>
    <property type="evidence" value="ECO:0007669"/>
    <property type="project" value="InterPro"/>
</dbReference>
<dbReference type="PRINTS" id="PR00387">
    <property type="entry name" value="PDIESTERASE1"/>
</dbReference>
<organism evidence="7 8">
    <name type="scientific">Blyttiomyces helicus</name>
    <dbReference type="NCBI Taxonomy" id="388810"/>
    <lineage>
        <taxon>Eukaryota</taxon>
        <taxon>Fungi</taxon>
        <taxon>Fungi incertae sedis</taxon>
        <taxon>Chytridiomycota</taxon>
        <taxon>Chytridiomycota incertae sedis</taxon>
        <taxon>Chytridiomycetes</taxon>
        <taxon>Chytridiomycetes incertae sedis</taxon>
        <taxon>Blyttiomyces</taxon>
    </lineage>
</organism>
<evidence type="ECO:0000256" key="3">
    <source>
        <dbReference type="PIRSR" id="PIRSR623088-1"/>
    </source>
</evidence>
<dbReference type="CDD" id="cd00077">
    <property type="entry name" value="HDc"/>
    <property type="match status" value="1"/>
</dbReference>
<evidence type="ECO:0000256" key="4">
    <source>
        <dbReference type="PIRSR" id="PIRSR623088-2"/>
    </source>
</evidence>
<dbReference type="Proteomes" id="UP000269721">
    <property type="component" value="Unassembled WGS sequence"/>
</dbReference>
<dbReference type="GO" id="GO:0046872">
    <property type="term" value="F:metal ion binding"/>
    <property type="evidence" value="ECO:0007669"/>
    <property type="project" value="UniProtKB-KW"/>
</dbReference>
<evidence type="ECO:0000259" key="6">
    <source>
        <dbReference type="PROSITE" id="PS51845"/>
    </source>
</evidence>
<dbReference type="PROSITE" id="PS51845">
    <property type="entry name" value="PDEASE_I_2"/>
    <property type="match status" value="1"/>
</dbReference>
<feature type="binding site" evidence="5">
    <location>
        <position position="159"/>
    </location>
    <ligand>
        <name>Zn(2+)</name>
        <dbReference type="ChEBI" id="CHEBI:29105"/>
        <label>1</label>
    </ligand>
</feature>
<name>A0A4P9W4C5_9FUNG</name>
<evidence type="ECO:0000256" key="5">
    <source>
        <dbReference type="PIRSR" id="PIRSR623088-3"/>
    </source>
</evidence>
<dbReference type="InterPro" id="IPR023174">
    <property type="entry name" value="PDEase_CS"/>
</dbReference>
<keyword evidence="1 5" id="KW-0479">Metal-binding</keyword>
<dbReference type="PROSITE" id="PS00126">
    <property type="entry name" value="PDEASE_I_1"/>
    <property type="match status" value="1"/>
</dbReference>
<feature type="domain" description="PDEase" evidence="6">
    <location>
        <begin position="1"/>
        <end position="249"/>
    </location>
</feature>
<evidence type="ECO:0000313" key="7">
    <source>
        <dbReference type="EMBL" id="RKO86742.1"/>
    </source>
</evidence>
<dbReference type="EMBL" id="KZ997949">
    <property type="protein sequence ID" value="RKO86742.1"/>
    <property type="molecule type" value="Genomic_DNA"/>
</dbReference>
<dbReference type="SUPFAM" id="SSF109604">
    <property type="entry name" value="HD-domain/PDEase-like"/>
    <property type="match status" value="1"/>
</dbReference>
<sequence>TNPYHNSTHAADVLHAVYYFISVLGLHELVTPEDCFAGVVAAAVHDLDHPGVNNAFLINSSASLALRYNDLSVLENHHCAKAFELITTDKTCDILGSFNVDRAKQMRTNIMSLVLATDMAGHFEYIAKFKNKISGTAGIDYGDPKDRQLVMDIAIKCGDIGNATKTTELCCRWADAIMNEFFLQGDEEKRRGIPVSMFMDRTNTIVSKCQVGFIDYIVTPLYEMWDQYIDDPKYEAFENLKRNREYWKK</sequence>
<feature type="binding site" evidence="5">
    <location>
        <position position="46"/>
    </location>
    <ligand>
        <name>Zn(2+)</name>
        <dbReference type="ChEBI" id="CHEBI:29105"/>
        <label>1</label>
    </ligand>
</feature>
<dbReference type="Gene3D" id="1.10.1300.10">
    <property type="entry name" value="3'5'-cyclic nucleotide phosphodiesterase, catalytic domain"/>
    <property type="match status" value="1"/>
</dbReference>
<keyword evidence="8" id="KW-1185">Reference proteome</keyword>
<feature type="binding site" evidence="4">
    <location>
        <position position="159"/>
    </location>
    <ligand>
        <name>AMP</name>
        <dbReference type="ChEBI" id="CHEBI:456215"/>
    </ligand>
</feature>
<feature type="active site" description="Proton donor" evidence="3">
    <location>
        <position position="5"/>
    </location>
</feature>
<evidence type="ECO:0000256" key="2">
    <source>
        <dbReference type="ARBA" id="ARBA00022801"/>
    </source>
</evidence>
<keyword evidence="2" id="KW-0378">Hydrolase</keyword>
<reference evidence="8" key="1">
    <citation type="journal article" date="2018" name="Nat. Microbiol.">
        <title>Leveraging single-cell genomics to expand the fungal tree of life.</title>
        <authorList>
            <person name="Ahrendt S.R."/>
            <person name="Quandt C.A."/>
            <person name="Ciobanu D."/>
            <person name="Clum A."/>
            <person name="Salamov A."/>
            <person name="Andreopoulos B."/>
            <person name="Cheng J.F."/>
            <person name="Woyke T."/>
            <person name="Pelin A."/>
            <person name="Henrissat B."/>
            <person name="Reynolds N.K."/>
            <person name="Benny G.L."/>
            <person name="Smith M.E."/>
            <person name="James T.Y."/>
            <person name="Grigoriev I.V."/>
        </authorList>
    </citation>
    <scope>NUCLEOTIDE SEQUENCE [LARGE SCALE GENOMIC DNA]</scope>
</reference>
<accession>A0A4P9W4C5</accession>
<protein>
    <recommendedName>
        <fullName evidence="6">PDEase domain-containing protein</fullName>
    </recommendedName>
</protein>
<dbReference type="InterPro" id="IPR002073">
    <property type="entry name" value="PDEase_catalytic_dom"/>
</dbReference>
<feature type="binding site" evidence="5">
    <location>
        <position position="9"/>
    </location>
    <ligand>
        <name>Zn(2+)</name>
        <dbReference type="ChEBI" id="CHEBI:29105"/>
        <label>1</label>
    </ligand>
</feature>
<evidence type="ECO:0000256" key="1">
    <source>
        <dbReference type="ARBA" id="ARBA00022723"/>
    </source>
</evidence>
<gene>
    <name evidence="7" type="ORF">BDK51DRAFT_16277</name>
</gene>
<dbReference type="InterPro" id="IPR023088">
    <property type="entry name" value="PDEase"/>
</dbReference>